<dbReference type="PROSITE" id="PS50126">
    <property type="entry name" value="S1"/>
    <property type="match status" value="14"/>
</dbReference>
<feature type="domain" description="S1 motif" evidence="7">
    <location>
        <begin position="91"/>
        <end position="179"/>
    </location>
</feature>
<reference evidence="8 10" key="1">
    <citation type="submission" date="2015-02" db="EMBL/GenBank/DDBJ databases">
        <authorList>
            <person name="Chooi Y.-H."/>
        </authorList>
    </citation>
    <scope>NUCLEOTIDE SEQUENCE [LARGE SCALE GENOMIC DNA]</scope>
    <source>
        <strain evidence="8">E3</strain>
    </source>
</reference>
<dbReference type="FunFam" id="2.40.50.140:FF:000103">
    <property type="entry name" value="protein RRP5 homolog"/>
    <property type="match status" value="3"/>
</dbReference>
<keyword evidence="3" id="KW-0597">Phosphoprotein</keyword>
<dbReference type="SUPFAM" id="SSF50249">
    <property type="entry name" value="Nucleic acid-binding proteins"/>
    <property type="match status" value="11"/>
</dbReference>
<dbReference type="CDD" id="cd05703">
    <property type="entry name" value="S1_Rrp5_repeat_hs12_sc9"/>
    <property type="match status" value="1"/>
</dbReference>
<feature type="region of interest" description="Disordered" evidence="6">
    <location>
        <begin position="1"/>
        <end position="78"/>
    </location>
</feature>
<accession>A0A0G4IMV2</accession>
<proteinExistence type="predicted"/>
<dbReference type="InterPro" id="IPR048059">
    <property type="entry name" value="Rrp5_S1_rpt_hs1_sc1"/>
</dbReference>
<feature type="domain" description="S1 motif" evidence="7">
    <location>
        <begin position="612"/>
        <end position="688"/>
    </location>
</feature>
<dbReference type="SUPFAM" id="SSF48452">
    <property type="entry name" value="TPR-like"/>
    <property type="match status" value="2"/>
</dbReference>
<dbReference type="CDD" id="cd05693">
    <property type="entry name" value="S1_Rrp5_repeat_hs1_sc1"/>
    <property type="match status" value="1"/>
</dbReference>
<feature type="compositionally biased region" description="Acidic residues" evidence="6">
    <location>
        <begin position="1471"/>
        <end position="1491"/>
    </location>
</feature>
<feature type="compositionally biased region" description="Basic and acidic residues" evidence="6">
    <location>
        <begin position="62"/>
        <end position="78"/>
    </location>
</feature>
<evidence type="ECO:0000256" key="4">
    <source>
        <dbReference type="ARBA" id="ARBA00022737"/>
    </source>
</evidence>
<feature type="domain" description="S1 motif" evidence="7">
    <location>
        <begin position="195"/>
        <end position="258"/>
    </location>
</feature>
<dbReference type="InterPro" id="IPR011990">
    <property type="entry name" value="TPR-like_helical_dom_sf"/>
</dbReference>
<feature type="compositionally biased region" description="Basic residues" evidence="6">
    <location>
        <begin position="49"/>
        <end position="61"/>
    </location>
</feature>
<dbReference type="InterPro" id="IPR057300">
    <property type="entry name" value="OB_Rrp5"/>
</dbReference>
<feature type="domain" description="S1 motif" evidence="7">
    <location>
        <begin position="1344"/>
        <end position="1423"/>
    </location>
</feature>
<dbReference type="Pfam" id="PF00575">
    <property type="entry name" value="S1"/>
    <property type="match status" value="4"/>
</dbReference>
<name>A0A0G4IMV2_PLABS</name>
<dbReference type="InterPro" id="IPR008847">
    <property type="entry name" value="Suf"/>
</dbReference>
<organism evidence="8 10">
    <name type="scientific">Plasmodiophora brassicae</name>
    <name type="common">Clubroot disease agent</name>
    <dbReference type="NCBI Taxonomy" id="37360"/>
    <lineage>
        <taxon>Eukaryota</taxon>
        <taxon>Sar</taxon>
        <taxon>Rhizaria</taxon>
        <taxon>Endomyxa</taxon>
        <taxon>Phytomyxea</taxon>
        <taxon>Plasmodiophorida</taxon>
        <taxon>Plasmodiophoridae</taxon>
        <taxon>Plasmodiophora</taxon>
    </lineage>
</organism>
<feature type="domain" description="S1 motif" evidence="7">
    <location>
        <begin position="990"/>
        <end position="1065"/>
    </location>
</feature>
<dbReference type="Pfam" id="PF23459">
    <property type="entry name" value="S1_RRP5"/>
    <property type="match status" value="3"/>
</dbReference>
<dbReference type="Pfam" id="PF24682">
    <property type="entry name" value="OB_RRP5"/>
    <property type="match status" value="1"/>
</dbReference>
<dbReference type="OrthoDB" id="412781at2759"/>
<dbReference type="OMA" id="GQYLRAY"/>
<dbReference type="SMART" id="SM00386">
    <property type="entry name" value="HAT"/>
    <property type="match status" value="7"/>
</dbReference>
<evidence type="ECO:0000313" key="10">
    <source>
        <dbReference type="Proteomes" id="UP000039324"/>
    </source>
</evidence>
<keyword evidence="10" id="KW-1185">Reference proteome</keyword>
<dbReference type="Proteomes" id="UP000039324">
    <property type="component" value="Unassembled WGS sequence"/>
</dbReference>
<dbReference type="FunFam" id="1.25.40.10:FF:000065">
    <property type="entry name" value="Programmed cell death 11"/>
    <property type="match status" value="1"/>
</dbReference>
<evidence type="ECO:0000313" key="9">
    <source>
        <dbReference type="EMBL" id="SPQ94607.1"/>
    </source>
</evidence>
<evidence type="ECO:0000256" key="5">
    <source>
        <dbReference type="ARBA" id="ARBA00023242"/>
    </source>
</evidence>
<evidence type="ECO:0000313" key="11">
    <source>
        <dbReference type="Proteomes" id="UP000290189"/>
    </source>
</evidence>
<feature type="domain" description="S1 motif" evidence="7">
    <location>
        <begin position="446"/>
        <end position="516"/>
    </location>
</feature>
<dbReference type="InterPro" id="IPR045209">
    <property type="entry name" value="Rrp5"/>
</dbReference>
<dbReference type="STRING" id="37360.A0A0G4IMV2"/>
<dbReference type="Pfam" id="PF05843">
    <property type="entry name" value="Suf"/>
    <property type="match status" value="1"/>
</dbReference>
<dbReference type="GO" id="GO:0006364">
    <property type="term" value="P:rRNA processing"/>
    <property type="evidence" value="ECO:0007669"/>
    <property type="project" value="UniProtKB-KW"/>
</dbReference>
<reference evidence="9 11" key="2">
    <citation type="submission" date="2018-03" db="EMBL/GenBank/DDBJ databases">
        <authorList>
            <person name="Fogelqvist J."/>
        </authorList>
    </citation>
    <scope>NUCLEOTIDE SEQUENCE [LARGE SCALE GENOMIC DNA]</scope>
</reference>
<feature type="region of interest" description="Disordered" evidence="6">
    <location>
        <begin position="1427"/>
        <end position="1506"/>
    </location>
</feature>
<feature type="domain" description="S1 motif" evidence="7">
    <location>
        <begin position="536"/>
        <end position="604"/>
    </location>
</feature>
<evidence type="ECO:0000259" key="7">
    <source>
        <dbReference type="PROSITE" id="PS50126"/>
    </source>
</evidence>
<dbReference type="PANTHER" id="PTHR23270">
    <property type="entry name" value="PROGRAMMED CELL DEATH PROTEIN 11 PRE-RRNA PROCESSING PROTEIN RRP5"/>
    <property type="match status" value="1"/>
</dbReference>
<dbReference type="SMART" id="SM00316">
    <property type="entry name" value="S1"/>
    <property type="match status" value="14"/>
</dbReference>
<dbReference type="Gene3D" id="2.40.50.140">
    <property type="entry name" value="Nucleic acid-binding proteins"/>
    <property type="match status" value="10"/>
</dbReference>
<sequence length="1791" mass="193181">MTKVTASVPMETGTDDCFPRGAVDTAKRKREIPDQAVADNLFGGESARRPKTQPREKKRYRVVSESEPKTPTTPREETRAQTLLFGKLVVGQRLLGAIQQVRDLDVVIGLPSGLTGVMPIREVSDVMCARVDAFVNADEDEDVNDALPELGDIFSVGQLVQCVVTNLDTSAKRIELSLRASLVNRGIAADALHPGMLLAASVQSVEAHGYVVNLSLSSPRNSFLRKKDVTVERDLIVGEPVAVVVDNVSDAVVRVTMKSVPSARARSSFSLALGSLLPGLLVKATVRAILPDGVLFGFLGAFTGTADRFHLTQAPESYTVGAQCNARILFVDGQRRVAVLSLRSEIVSWSPMPDPPLASSAFADATVYGFDTLRGLLLDINGHAAFAHISHCSDKRISKLDKQFSIGQVVKCRVLGYKPIDGCLSVSLRPSILSAAVVHSTDIRPGMMLNGSVDGVEAFGLFVKLPGNVRGLCPMMHVSDVKVSAKSLARYKPGQDLTFRVLNVDPSNGRIVLTMKKTLVKSSDAIVASWSDVSSGAIAHGFVSAVKPIGVFVEFYGGVYGLIPVHDLHAAGFDPATSFTCGQVVRVQVVSADAEAKRLTLTLRIGNCEATGAPATALSFHTADVTKIADRAVHIRLQSSGQHATLSVEHLTDHLDQVDKMASRVKVGDVMEVLVLSTSGKSLTVTRKSSLMDAARANTLPSTVADVSEGLTLVGYVHAIQPFGVFVAFGGGLVGLCPTSSVADAFVKDPNSVVSVGQSVIAHVTQIDEAQVRFTVALKQSICTPPVEVGDAYLRSYFTEGTSETSDDWTDRFEIGSVVRGAVTIKKDFGAVFSFDGFDDVKGFAVSPDNTDGVTIQVGSELKGIVLDVDPVKRIVDLNVRKASVRQRSKKVQVSKAIAEGADVRARVELCKDDYVIVSLPDYGHVIAFAPTRLFQVKLARAELPAHGAVVNCRVVAASAPRVIVALDLSELAAASPSSSSWATKAPSVGASVTGTISDITGILARVKLDGFNNAARGRLWIGHVTNDENGSPMASLAVGQTIKGIVADVNGSKDGKRTVDVHVSLVPSPSIVTLSDLSVGKTVSAFVQRVQRDFIWVSLSPELRARVPSLLACNDAAACSDLASRFKIGQRVQATVTSVDADHSRLDVSLIGRLDAITPGMQAVCRVIRVDLGVGLFVEIRPHVVGRIPLSEIADEFVKDPLASYTAGQFLMARVVSVSDNDGRCTLSLRSGQTAEGAEFPYIASPNDLSVGQRVQGYIKATGPKGSFVDLSANVVGYVRLCDLSDKFIPDVASEFGRGRLVTATVTSVDAATGRVCLTMKTGTRSSGRIENEAAALSALTPGTIVTGVVSNIKDFGVFIRIDSDDGVRLSGLAHASEIFDDDDDSVAVSQRIASHYQVGDAVRAVVLRVDTDKRRVSLALKHSLVSAEPDAEEAEESDDEPADPMPIDEDVQELPVSEDDAADEHPKSDDEEEEEQEEEDEAVDDDEGEKEATATARRSVLQRARADEMRLETIEKRNADETRAPDTAQDFERLVIATPNDSLVWCRYIAFQLQLGEVAQARQIGERALSTIAYREDNEKLNVWLALVGLESMYGSAEQADAVLQRAMQHCDQKKLLTRVASMFESSGKTSECDAIHARLIKKMHQSRNVWTNYASFKFRSGLPDAARALLSRALKALPKRKHIRAITAFALMEFKMGSPERGRTILEGVLSNYPKRVDLWNVYLDQETRLGDASLCRRLFERVIHLDLSVKKMKFFFKKYLQFERDRGDDASVEHVKEAARQFVASRM</sequence>
<evidence type="ECO:0000256" key="1">
    <source>
        <dbReference type="ARBA" id="ARBA00004604"/>
    </source>
</evidence>
<evidence type="ECO:0000256" key="3">
    <source>
        <dbReference type="ARBA" id="ARBA00022553"/>
    </source>
</evidence>
<dbReference type="InterPro" id="IPR003107">
    <property type="entry name" value="HAT"/>
</dbReference>
<dbReference type="Proteomes" id="UP000290189">
    <property type="component" value="Unassembled WGS sequence"/>
</dbReference>
<feature type="domain" description="S1 motif" evidence="7">
    <location>
        <begin position="1156"/>
        <end position="1231"/>
    </location>
</feature>
<dbReference type="Gene3D" id="1.25.40.10">
    <property type="entry name" value="Tetratricopeptide repeat domain"/>
    <property type="match status" value="2"/>
</dbReference>
<evidence type="ECO:0000256" key="2">
    <source>
        <dbReference type="ARBA" id="ARBA00022552"/>
    </source>
</evidence>
<keyword evidence="4" id="KW-0677">Repeat</keyword>
<evidence type="ECO:0000313" key="8">
    <source>
        <dbReference type="EMBL" id="CEO96550.1"/>
    </source>
</evidence>
<dbReference type="InterPro" id="IPR003029">
    <property type="entry name" value="S1_domain"/>
</dbReference>
<protein>
    <recommendedName>
        <fullName evidence="7">S1 motif domain-containing protein</fullName>
    </recommendedName>
</protein>
<feature type="domain" description="S1 motif" evidence="7">
    <location>
        <begin position="279"/>
        <end position="343"/>
    </location>
</feature>
<evidence type="ECO:0000256" key="6">
    <source>
        <dbReference type="SAM" id="MobiDB-lite"/>
    </source>
</evidence>
<feature type="domain" description="S1 motif" evidence="7">
    <location>
        <begin position="816"/>
        <end position="881"/>
    </location>
</feature>
<feature type="domain" description="S1 motif" evidence="7">
    <location>
        <begin position="1081"/>
        <end position="1152"/>
    </location>
</feature>
<dbReference type="InterPro" id="IPR012340">
    <property type="entry name" value="NA-bd_OB-fold"/>
</dbReference>
<dbReference type="InterPro" id="IPR057302">
    <property type="entry name" value="Rrp5_S1"/>
</dbReference>
<dbReference type="EMBL" id="OVEO01000003">
    <property type="protein sequence ID" value="SPQ94607.1"/>
    <property type="molecule type" value="Genomic_DNA"/>
</dbReference>
<geneLocation type="mitochondrion" evidence="9"/>
<feature type="domain" description="S1 motif" evidence="7">
    <location>
        <begin position="1253"/>
        <end position="1322"/>
    </location>
</feature>
<dbReference type="PANTHER" id="PTHR23270:SF10">
    <property type="entry name" value="PROTEIN RRP5 HOMOLOG"/>
    <property type="match status" value="1"/>
</dbReference>
<dbReference type="InterPro" id="IPR057301">
    <property type="entry name" value="Rrp5_OB_4th"/>
</dbReference>
<keyword evidence="2" id="KW-0698">rRNA processing</keyword>
<keyword evidence="9" id="KW-0496">Mitochondrion</keyword>
<keyword evidence="5" id="KW-0539">Nucleus</keyword>
<dbReference type="GO" id="GO:0003723">
    <property type="term" value="F:RNA binding"/>
    <property type="evidence" value="ECO:0007669"/>
    <property type="project" value="TreeGrafter"/>
</dbReference>
<feature type="domain" description="S1 motif" evidence="7">
    <location>
        <begin position="360"/>
        <end position="429"/>
    </location>
</feature>
<dbReference type="Pfam" id="PF24685">
    <property type="entry name" value="OB_RRP5_4th"/>
    <property type="match status" value="1"/>
</dbReference>
<dbReference type="EMBL" id="CDSF01000068">
    <property type="protein sequence ID" value="CEO96550.1"/>
    <property type="molecule type" value="Genomic_DNA"/>
</dbReference>
<comment type="subcellular location">
    <subcellularLocation>
        <location evidence="1">Nucleus</location>
        <location evidence="1">Nucleolus</location>
    </subcellularLocation>
</comment>
<dbReference type="GO" id="GO:0032040">
    <property type="term" value="C:small-subunit processome"/>
    <property type="evidence" value="ECO:0007669"/>
    <property type="project" value="TreeGrafter"/>
</dbReference>
<feature type="compositionally biased region" description="Acidic residues" evidence="6">
    <location>
        <begin position="1431"/>
        <end position="1464"/>
    </location>
</feature>
<feature type="domain" description="S1 motif" evidence="7">
    <location>
        <begin position="710"/>
        <end position="779"/>
    </location>
</feature>
<gene>
    <name evidence="8" type="ORF">PBRA_005159</name>
    <name evidence="9" type="ORF">PLBR_LOCUS1822</name>
</gene>